<evidence type="ECO:0000256" key="4">
    <source>
        <dbReference type="ARBA" id="ARBA00022722"/>
    </source>
</evidence>
<feature type="domain" description="Reverse transcriptase" evidence="8">
    <location>
        <begin position="86"/>
        <end position="201"/>
    </location>
</feature>
<gene>
    <name evidence="9" type="ORF">PoB_003998400</name>
</gene>
<evidence type="ECO:0000256" key="7">
    <source>
        <dbReference type="ARBA" id="ARBA00022918"/>
    </source>
</evidence>
<keyword evidence="3" id="KW-0548">Nucleotidyltransferase</keyword>
<keyword evidence="2" id="KW-0808">Transferase</keyword>
<dbReference type="GO" id="GO:0004519">
    <property type="term" value="F:endonuclease activity"/>
    <property type="evidence" value="ECO:0007669"/>
    <property type="project" value="UniProtKB-KW"/>
</dbReference>
<dbReference type="Pfam" id="PF00078">
    <property type="entry name" value="RVT_1"/>
    <property type="match status" value="1"/>
</dbReference>
<reference evidence="9 10" key="1">
    <citation type="journal article" date="2021" name="Elife">
        <title>Chloroplast acquisition without the gene transfer in kleptoplastic sea slugs, Plakobranchus ocellatus.</title>
        <authorList>
            <person name="Maeda T."/>
            <person name="Takahashi S."/>
            <person name="Yoshida T."/>
            <person name="Shimamura S."/>
            <person name="Takaki Y."/>
            <person name="Nagai Y."/>
            <person name="Toyoda A."/>
            <person name="Suzuki Y."/>
            <person name="Arimoto A."/>
            <person name="Ishii H."/>
            <person name="Satoh N."/>
            <person name="Nishiyama T."/>
            <person name="Hasebe M."/>
            <person name="Maruyama T."/>
            <person name="Minagawa J."/>
            <person name="Obokata J."/>
            <person name="Shigenobu S."/>
        </authorList>
    </citation>
    <scope>NUCLEOTIDE SEQUENCE [LARGE SCALE GENOMIC DNA]</scope>
</reference>
<dbReference type="GO" id="GO:0008233">
    <property type="term" value="F:peptidase activity"/>
    <property type="evidence" value="ECO:0007669"/>
    <property type="project" value="UniProtKB-KW"/>
</dbReference>
<dbReference type="GO" id="GO:0003964">
    <property type="term" value="F:RNA-directed DNA polymerase activity"/>
    <property type="evidence" value="ECO:0007669"/>
    <property type="project" value="UniProtKB-KW"/>
</dbReference>
<dbReference type="SUPFAM" id="SSF56672">
    <property type="entry name" value="DNA/RNA polymerases"/>
    <property type="match status" value="1"/>
</dbReference>
<sequence>MLDSYKLSEVNDILDEFSDVLTALPGHTPCIMHNIELTTDVPIRVKPYPLPFSSQEFVCEETAKLLDLGVIEPSTSSYCSPIVLVTKKEGSLRLCIDFRRFNEVTRFDANNIPLPEDSFVQLANLTFFSSCDLSRAYWQVPLSPDCRHITAFQIPFGLMQWVRMPFGLVNAPATFCRLTRVVLKDLFHVLSYFDDSLVHTHASDYGVGAVLLQPRDDVLMPRRYASKKLSPAEMNYSTIERECIAIV</sequence>
<evidence type="ECO:0000259" key="8">
    <source>
        <dbReference type="Pfam" id="PF00078"/>
    </source>
</evidence>
<dbReference type="CDD" id="cd01647">
    <property type="entry name" value="RT_LTR"/>
    <property type="match status" value="1"/>
</dbReference>
<name>A0AAV4B477_9GAST</name>
<dbReference type="InterPro" id="IPR000477">
    <property type="entry name" value="RT_dom"/>
</dbReference>
<comment type="caution">
    <text evidence="9">The sequence shown here is derived from an EMBL/GenBank/DDBJ whole genome shotgun (WGS) entry which is preliminary data.</text>
</comment>
<dbReference type="AlphaFoldDB" id="A0AAV4B477"/>
<keyword evidence="7" id="KW-0695">RNA-directed DNA polymerase</keyword>
<dbReference type="PANTHER" id="PTHR37984:SF5">
    <property type="entry name" value="PROTEIN NYNRIN-LIKE"/>
    <property type="match status" value="1"/>
</dbReference>
<organism evidence="9 10">
    <name type="scientific">Plakobranchus ocellatus</name>
    <dbReference type="NCBI Taxonomy" id="259542"/>
    <lineage>
        <taxon>Eukaryota</taxon>
        <taxon>Metazoa</taxon>
        <taxon>Spiralia</taxon>
        <taxon>Lophotrochozoa</taxon>
        <taxon>Mollusca</taxon>
        <taxon>Gastropoda</taxon>
        <taxon>Heterobranchia</taxon>
        <taxon>Euthyneura</taxon>
        <taxon>Panpulmonata</taxon>
        <taxon>Sacoglossa</taxon>
        <taxon>Placobranchoidea</taxon>
        <taxon>Plakobranchidae</taxon>
        <taxon>Plakobranchus</taxon>
    </lineage>
</organism>
<evidence type="ECO:0000313" key="9">
    <source>
        <dbReference type="EMBL" id="GFO13479.1"/>
    </source>
</evidence>
<keyword evidence="1" id="KW-0645">Protease</keyword>
<dbReference type="EMBL" id="BLXT01004491">
    <property type="protein sequence ID" value="GFO13479.1"/>
    <property type="molecule type" value="Genomic_DNA"/>
</dbReference>
<keyword evidence="5" id="KW-0255">Endonuclease</keyword>
<dbReference type="GO" id="GO:0006508">
    <property type="term" value="P:proteolysis"/>
    <property type="evidence" value="ECO:0007669"/>
    <property type="project" value="UniProtKB-KW"/>
</dbReference>
<dbReference type="Gene3D" id="3.10.10.10">
    <property type="entry name" value="HIV Type 1 Reverse Transcriptase, subunit A, domain 1"/>
    <property type="match status" value="1"/>
</dbReference>
<keyword evidence="10" id="KW-1185">Reference proteome</keyword>
<evidence type="ECO:0000313" key="10">
    <source>
        <dbReference type="Proteomes" id="UP000735302"/>
    </source>
</evidence>
<evidence type="ECO:0000256" key="3">
    <source>
        <dbReference type="ARBA" id="ARBA00022695"/>
    </source>
</evidence>
<accession>A0AAV4B477</accession>
<dbReference type="Proteomes" id="UP000735302">
    <property type="component" value="Unassembled WGS sequence"/>
</dbReference>
<evidence type="ECO:0000256" key="5">
    <source>
        <dbReference type="ARBA" id="ARBA00022759"/>
    </source>
</evidence>
<dbReference type="InterPro" id="IPR043128">
    <property type="entry name" value="Rev_trsase/Diguanyl_cyclase"/>
</dbReference>
<protein>
    <submittedName>
        <fullName evidence="9">Pol polyprotein</fullName>
    </submittedName>
</protein>
<evidence type="ECO:0000256" key="6">
    <source>
        <dbReference type="ARBA" id="ARBA00022801"/>
    </source>
</evidence>
<keyword evidence="6" id="KW-0378">Hydrolase</keyword>
<dbReference type="InterPro" id="IPR050951">
    <property type="entry name" value="Retrovirus_Pol_polyprotein"/>
</dbReference>
<dbReference type="Gene3D" id="3.30.70.270">
    <property type="match status" value="1"/>
</dbReference>
<dbReference type="PANTHER" id="PTHR37984">
    <property type="entry name" value="PROTEIN CBG26694"/>
    <property type="match status" value="1"/>
</dbReference>
<evidence type="ECO:0000256" key="2">
    <source>
        <dbReference type="ARBA" id="ARBA00022679"/>
    </source>
</evidence>
<keyword evidence="4" id="KW-0540">Nuclease</keyword>
<evidence type="ECO:0000256" key="1">
    <source>
        <dbReference type="ARBA" id="ARBA00022670"/>
    </source>
</evidence>
<dbReference type="InterPro" id="IPR043502">
    <property type="entry name" value="DNA/RNA_pol_sf"/>
</dbReference>
<proteinExistence type="predicted"/>
<dbReference type="FunFam" id="3.10.10.10:FF:000007">
    <property type="entry name" value="Retrovirus-related Pol polyprotein from transposon 17.6-like Protein"/>
    <property type="match status" value="1"/>
</dbReference>